<evidence type="ECO:0000313" key="2">
    <source>
        <dbReference type="EMBL" id="GAN31569.1"/>
    </source>
</evidence>
<evidence type="ECO:0000256" key="1">
    <source>
        <dbReference type="SAM" id="MobiDB-lite"/>
    </source>
</evidence>
<evidence type="ECO:0000313" key="3">
    <source>
        <dbReference type="Proteomes" id="UP000032309"/>
    </source>
</evidence>
<protein>
    <submittedName>
        <fullName evidence="2">Uncharacterized protein</fullName>
    </submittedName>
</protein>
<comment type="caution">
    <text evidence="2">The sequence shown here is derived from an EMBL/GenBank/DDBJ whole genome shotgun (WGS) entry which is preliminary data.</text>
</comment>
<proteinExistence type="predicted"/>
<accession>A0ABQ0JS65</accession>
<sequence length="60" mass="6256">MTTSKKRGGIEVVSGGFDGINGHWIGTICQADTPSNPPPPIEGHVPRESIKSVSGSAHIF</sequence>
<gene>
    <name evidence="2" type="ORF">BROSI_A0070</name>
</gene>
<keyword evidence="3" id="KW-1185">Reference proteome</keyword>
<feature type="region of interest" description="Disordered" evidence="1">
    <location>
        <begin position="34"/>
        <end position="60"/>
    </location>
</feature>
<reference evidence="3" key="1">
    <citation type="journal article" date="2015" name="Genome Announc.">
        <title>Draft Genome Sequence of an Anaerobic Ammonium-Oxidizing Bacterium, "Candidatus Brocadia sinica".</title>
        <authorList>
            <person name="Oshiki M."/>
            <person name="Shinyako-Hata K."/>
            <person name="Satoh H."/>
            <person name="Okabe S."/>
        </authorList>
    </citation>
    <scope>NUCLEOTIDE SEQUENCE [LARGE SCALE GENOMIC DNA]</scope>
    <source>
        <strain evidence="3">JPN1</strain>
    </source>
</reference>
<organism evidence="2 3">
    <name type="scientific">Candidatus Brocadia sinica JPN1</name>
    <dbReference type="NCBI Taxonomy" id="1197129"/>
    <lineage>
        <taxon>Bacteria</taxon>
        <taxon>Pseudomonadati</taxon>
        <taxon>Planctomycetota</taxon>
        <taxon>Candidatus Brocadiia</taxon>
        <taxon>Candidatus Brocadiales</taxon>
        <taxon>Candidatus Brocadiaceae</taxon>
        <taxon>Candidatus Brocadia</taxon>
    </lineage>
</organism>
<dbReference type="RefSeq" id="WP_052561304.1">
    <property type="nucleotide sequence ID" value="NZ_BAFN01000001.1"/>
</dbReference>
<dbReference type="Proteomes" id="UP000032309">
    <property type="component" value="Unassembled WGS sequence"/>
</dbReference>
<dbReference type="EMBL" id="BAFN01000001">
    <property type="protein sequence ID" value="GAN31569.1"/>
    <property type="molecule type" value="Genomic_DNA"/>
</dbReference>
<feature type="compositionally biased region" description="Polar residues" evidence="1">
    <location>
        <begin position="51"/>
        <end position="60"/>
    </location>
</feature>
<name>A0ABQ0JS65_9BACT</name>